<proteinExistence type="predicted"/>
<evidence type="ECO:0000313" key="1">
    <source>
        <dbReference type="EMBL" id="GAH40289.1"/>
    </source>
</evidence>
<gene>
    <name evidence="1" type="ORF">S03H2_20830</name>
</gene>
<protein>
    <submittedName>
        <fullName evidence="1">Uncharacterized protein</fullName>
    </submittedName>
</protein>
<dbReference type="AlphaFoldDB" id="X1GF94"/>
<organism evidence="1">
    <name type="scientific">marine sediment metagenome</name>
    <dbReference type="NCBI Taxonomy" id="412755"/>
    <lineage>
        <taxon>unclassified sequences</taxon>
        <taxon>metagenomes</taxon>
        <taxon>ecological metagenomes</taxon>
    </lineage>
</organism>
<dbReference type="EMBL" id="BARU01011028">
    <property type="protein sequence ID" value="GAH40289.1"/>
    <property type="molecule type" value="Genomic_DNA"/>
</dbReference>
<sequence>MGFNQFEDVIAIEAKGTKDIQKGIGQALIYKEVSHLAYLTAEEKSLQNFQVALKQGNIGKIFVTEREVRKVDPLEPFRAHFLEDTKRELLS</sequence>
<name>X1GF94_9ZZZZ</name>
<comment type="caution">
    <text evidence="1">The sequence shown here is derived from an EMBL/GenBank/DDBJ whole genome shotgun (WGS) entry which is preliminary data.</text>
</comment>
<reference evidence="1" key="1">
    <citation type="journal article" date="2014" name="Front. Microbiol.">
        <title>High frequency of phylogenetically diverse reductive dehalogenase-homologous genes in deep subseafloor sedimentary metagenomes.</title>
        <authorList>
            <person name="Kawai M."/>
            <person name="Futagami T."/>
            <person name="Toyoda A."/>
            <person name="Takaki Y."/>
            <person name="Nishi S."/>
            <person name="Hori S."/>
            <person name="Arai W."/>
            <person name="Tsubouchi T."/>
            <person name="Morono Y."/>
            <person name="Uchiyama I."/>
            <person name="Ito T."/>
            <person name="Fujiyama A."/>
            <person name="Inagaki F."/>
            <person name="Takami H."/>
        </authorList>
    </citation>
    <scope>NUCLEOTIDE SEQUENCE</scope>
    <source>
        <strain evidence="1">Expedition CK06-06</strain>
    </source>
</reference>
<accession>X1GF94</accession>